<dbReference type="EMBL" id="AMQM01003841">
    <property type="status" value="NOT_ANNOTATED_CDS"/>
    <property type="molecule type" value="Genomic_DNA"/>
</dbReference>
<protein>
    <recommendedName>
        <fullName evidence="6">RING-type domain-containing protein</fullName>
    </recommendedName>
</protein>
<dbReference type="STRING" id="6412.T1EF84"/>
<evidence type="ECO:0000256" key="5">
    <source>
        <dbReference type="SAM" id="MobiDB-lite"/>
    </source>
</evidence>
<dbReference type="GO" id="GO:0030897">
    <property type="term" value="C:HOPS complex"/>
    <property type="evidence" value="ECO:0000318"/>
    <property type="project" value="GO_Central"/>
</dbReference>
<evidence type="ECO:0000256" key="2">
    <source>
        <dbReference type="ARBA" id="ARBA00022771"/>
    </source>
</evidence>
<dbReference type="PROSITE" id="PS50082">
    <property type="entry name" value="WD_REPEATS_2"/>
    <property type="match status" value="1"/>
</dbReference>
<dbReference type="Pfam" id="PF23412">
    <property type="entry name" value="zf_RING_Vps8"/>
    <property type="match status" value="1"/>
</dbReference>
<dbReference type="InParanoid" id="T1EF84"/>
<dbReference type="SUPFAM" id="SSF50978">
    <property type="entry name" value="WD40 repeat-like"/>
    <property type="match status" value="1"/>
</dbReference>
<feature type="domain" description="RING-type" evidence="6">
    <location>
        <begin position="1236"/>
        <end position="1301"/>
    </location>
</feature>
<keyword evidence="4" id="KW-0853">WD repeat</keyword>
<reference evidence="9" key="1">
    <citation type="submission" date="2012-12" db="EMBL/GenBank/DDBJ databases">
        <authorList>
            <person name="Hellsten U."/>
            <person name="Grimwood J."/>
            <person name="Chapman J.A."/>
            <person name="Shapiro H."/>
            <person name="Aerts A."/>
            <person name="Otillar R.P."/>
            <person name="Terry A.Y."/>
            <person name="Boore J.L."/>
            <person name="Simakov O."/>
            <person name="Marletaz F."/>
            <person name="Cho S.-J."/>
            <person name="Edsinger-Gonzales E."/>
            <person name="Havlak P."/>
            <person name="Kuo D.-H."/>
            <person name="Larsson T."/>
            <person name="Lv J."/>
            <person name="Arendt D."/>
            <person name="Savage R."/>
            <person name="Osoegawa K."/>
            <person name="de Jong P."/>
            <person name="Lindberg D.R."/>
            <person name="Seaver E.C."/>
            <person name="Weisblat D.A."/>
            <person name="Putnam N.H."/>
            <person name="Grigoriev I.V."/>
            <person name="Rokhsar D.S."/>
        </authorList>
    </citation>
    <scope>NUCLEOTIDE SEQUENCE</scope>
</reference>
<name>T1EF84_HELRO</name>
<comment type="similarity">
    <text evidence="1">Belongs to the VPS8 family.</text>
</comment>
<keyword evidence="2" id="KW-0863">Zinc-finger</keyword>
<dbReference type="GO" id="GO:0034058">
    <property type="term" value="P:endosomal vesicle fusion"/>
    <property type="evidence" value="ECO:0000318"/>
    <property type="project" value="GO_Central"/>
</dbReference>
<dbReference type="PANTHER" id="PTHR12616:SF8">
    <property type="entry name" value="VACUOLAR PROTEIN SORTING-ASSOCIATED PROTEIN 8 HOMOLOG"/>
    <property type="match status" value="1"/>
</dbReference>
<dbReference type="Proteomes" id="UP000015101">
    <property type="component" value="Unassembled WGS sequence"/>
</dbReference>
<dbReference type="GeneID" id="20195236"/>
<gene>
    <name evidence="8" type="primary">20195236</name>
    <name evidence="7" type="ORF">HELRODRAFT_111117</name>
</gene>
<dbReference type="CTD" id="20195236"/>
<feature type="region of interest" description="Disordered" evidence="5">
    <location>
        <begin position="1321"/>
        <end position="1349"/>
    </location>
</feature>
<evidence type="ECO:0000256" key="3">
    <source>
        <dbReference type="ARBA" id="ARBA00022833"/>
    </source>
</evidence>
<feature type="compositionally biased region" description="Basic and acidic residues" evidence="5">
    <location>
        <begin position="1331"/>
        <end position="1349"/>
    </location>
</feature>
<evidence type="ECO:0000259" key="6">
    <source>
        <dbReference type="SMART" id="SM00184"/>
    </source>
</evidence>
<dbReference type="InterPro" id="IPR045111">
    <property type="entry name" value="Vps41/Vps8"/>
</dbReference>
<accession>T1EF84</accession>
<dbReference type="GO" id="GO:0006623">
    <property type="term" value="P:protein targeting to vacuole"/>
    <property type="evidence" value="ECO:0000318"/>
    <property type="project" value="GO_Central"/>
</dbReference>
<keyword evidence="9" id="KW-1185">Reference proteome</keyword>
<dbReference type="KEGG" id="hro:HELRODRAFT_111117"/>
<organism evidence="8 9">
    <name type="scientific">Helobdella robusta</name>
    <name type="common">Californian leech</name>
    <dbReference type="NCBI Taxonomy" id="6412"/>
    <lineage>
        <taxon>Eukaryota</taxon>
        <taxon>Metazoa</taxon>
        <taxon>Spiralia</taxon>
        <taxon>Lophotrochozoa</taxon>
        <taxon>Annelida</taxon>
        <taxon>Clitellata</taxon>
        <taxon>Hirudinea</taxon>
        <taxon>Rhynchobdellida</taxon>
        <taxon>Glossiphoniidae</taxon>
        <taxon>Helobdella</taxon>
    </lineage>
</organism>
<dbReference type="InterPro" id="IPR015943">
    <property type="entry name" value="WD40/YVTN_repeat-like_dom_sf"/>
</dbReference>
<dbReference type="SMART" id="SM00184">
    <property type="entry name" value="RING"/>
    <property type="match status" value="1"/>
</dbReference>
<dbReference type="PANTHER" id="PTHR12616">
    <property type="entry name" value="VACUOLAR PROTEIN SORTING VPS41"/>
    <property type="match status" value="1"/>
</dbReference>
<dbReference type="Pfam" id="PF23410">
    <property type="entry name" value="Beta-prop_VPS8"/>
    <property type="match status" value="1"/>
</dbReference>
<dbReference type="Gene3D" id="2.130.10.10">
    <property type="entry name" value="YVTN repeat-like/Quinoprotein amine dehydrogenase"/>
    <property type="match status" value="1"/>
</dbReference>
<dbReference type="OrthoDB" id="289913at2759"/>
<dbReference type="GO" id="GO:0005770">
    <property type="term" value="C:late endosome"/>
    <property type="evidence" value="ECO:0000318"/>
    <property type="project" value="GO_Central"/>
</dbReference>
<dbReference type="eggNOG" id="KOG2079">
    <property type="taxonomic scope" value="Eukaryota"/>
</dbReference>
<dbReference type="EnsemblMetazoa" id="HelroT111117">
    <property type="protein sequence ID" value="HelroP111117"/>
    <property type="gene ID" value="HelroG111117"/>
</dbReference>
<dbReference type="OMA" id="NQLFFHQ"/>
<feature type="repeat" description="WD" evidence="4">
    <location>
        <begin position="153"/>
        <end position="194"/>
    </location>
</feature>
<reference evidence="8" key="3">
    <citation type="submission" date="2015-06" db="UniProtKB">
        <authorList>
            <consortium name="EnsemblMetazoa"/>
        </authorList>
    </citation>
    <scope>IDENTIFICATION</scope>
</reference>
<dbReference type="InterPro" id="IPR056939">
    <property type="entry name" value="Znf_RING_Vps8"/>
</dbReference>
<evidence type="ECO:0000256" key="1">
    <source>
        <dbReference type="ARBA" id="ARBA00009422"/>
    </source>
</evidence>
<dbReference type="FunCoup" id="T1EF84">
    <property type="interactions" value="1478"/>
</dbReference>
<dbReference type="InterPro" id="IPR036322">
    <property type="entry name" value="WD40_repeat_dom_sf"/>
</dbReference>
<evidence type="ECO:0000313" key="7">
    <source>
        <dbReference type="EMBL" id="ESO05633.1"/>
    </source>
</evidence>
<dbReference type="InterPro" id="IPR001841">
    <property type="entry name" value="Znf_RING"/>
</dbReference>
<evidence type="ECO:0000313" key="8">
    <source>
        <dbReference type="EnsemblMetazoa" id="HelroP111117"/>
    </source>
</evidence>
<dbReference type="EMBL" id="KB096325">
    <property type="protein sequence ID" value="ESO05633.1"/>
    <property type="molecule type" value="Genomic_DNA"/>
</dbReference>
<dbReference type="GO" id="GO:0008270">
    <property type="term" value="F:zinc ion binding"/>
    <property type="evidence" value="ECO:0007669"/>
    <property type="project" value="UniProtKB-KW"/>
</dbReference>
<dbReference type="RefSeq" id="XP_009016266.1">
    <property type="nucleotide sequence ID" value="XM_009018018.1"/>
</dbReference>
<keyword evidence="2" id="KW-0479">Metal-binding</keyword>
<keyword evidence="3" id="KW-0862">Zinc</keyword>
<dbReference type="InterPro" id="IPR001680">
    <property type="entry name" value="WD40_rpt"/>
</dbReference>
<reference evidence="7 9" key="2">
    <citation type="journal article" date="2013" name="Nature">
        <title>Insights into bilaterian evolution from three spiralian genomes.</title>
        <authorList>
            <person name="Simakov O."/>
            <person name="Marletaz F."/>
            <person name="Cho S.J."/>
            <person name="Edsinger-Gonzales E."/>
            <person name="Havlak P."/>
            <person name="Hellsten U."/>
            <person name="Kuo D.H."/>
            <person name="Larsson T."/>
            <person name="Lv J."/>
            <person name="Arendt D."/>
            <person name="Savage R."/>
            <person name="Osoegawa K."/>
            <person name="de Jong P."/>
            <person name="Grimwood J."/>
            <person name="Chapman J.A."/>
            <person name="Shapiro H."/>
            <person name="Aerts A."/>
            <person name="Otillar R.P."/>
            <person name="Terry A.Y."/>
            <person name="Boore J.L."/>
            <person name="Grigoriev I.V."/>
            <person name="Lindberg D.R."/>
            <person name="Seaver E.C."/>
            <person name="Weisblat D.A."/>
            <person name="Putnam N.H."/>
            <person name="Rokhsar D.S."/>
        </authorList>
    </citation>
    <scope>NUCLEOTIDE SEQUENCE</scope>
</reference>
<proteinExistence type="inferred from homology"/>
<evidence type="ECO:0000313" key="9">
    <source>
        <dbReference type="Proteomes" id="UP000015101"/>
    </source>
</evidence>
<dbReference type="Pfam" id="PF12816">
    <property type="entry name" value="TPR_Vps8"/>
    <property type="match status" value="1"/>
</dbReference>
<sequence>MTTTQNGERHEHHVNGQSADGKDLLYLDAVEIDDKEFNIPPIKNLPTLESILNTPDDHDELNSALLVETRNLLSAVNRISRNADKSNLHGCVLRHVTLKSISSQLLSAADKVDAGLPTALAVSKFIAVGTSHGLIMVFDSKQVLRWCLGSTAVGAQYGAVSALSFNIDSTRLLSGFARGQIMMWDLTNGKLLRTVLDAHPPGTAILHIKFTDDRTTAITSDSGGSVFQLDFRRKLGIRTCESQCLFSGSQGEACTIEPLCTQQSIPEHPMKDVILVAMATLSKAIILVVKPHLMAHFVYPLVGDPSTLPLLSWQFVVIQVSEHSKSVDPVLAFGRDQVVYFAQVCVGVDNINVSVLQKTDLPYKLLCMTWINPRTMVFIDTSEKAHLVDVRTEQEVQVVLDLASVQLAYSTSFYKSLATGGNVSQALAYAGEQACYQSIVTYNNQLVLLGTRGVHIITLRSWSDRINLLVKQRKYKQAVELGLTFYKDTAMAVQGLVWNPQKRKTVVMELLVKVVMQYVDDFMSGVGHVDGMYSSQAGLHAEFYDDCYEVLQVCINYCLETDNNELLFGYLFDRFSENEVTKELYLESLEPEIMDKNLTYISPWVMKCFVDHYERKGMMQNVEACILHLDIMSLDIHQIMSLCWMHGLFDTILYIYNKAMRDFITPLTSLLDRLTTDPAAEEDKQLYDNVTNMGNKILVYISCCLCGRGYLHGELDAEDVPKVRNQVILAITSLHSQQSNLSESTYPYLRTLINFNARDFFNVLSLAFEGDRFNGKEKQRVVDILLLLMVEGVGFNSSQIGILFVFLARQISQKGNSIQVKSILFDQVLESLCSPDQDNSKHEERQQLLLELLNTGVLHSFHGNRDELKLVLMAESAGFYRVVESLHIKKRRFHLAFSCYLKDLARKMKIFNFVDMVLKDESITKKEKELVWKEAVENLDKLVVIDKLKTAHLVYNVMGKEGFVTVLNLMNSDSRILFDFLQGVFELTGPSVVKQEVEVGSRKFMKVDGRLYEKYVELACEFRKNEEEIIEFLRSHTDYSTDLVLSVVKKNNYKEVTCFLLEESGDYSGAFDLKMNIAQGICTGNDAHQIESNIWSIVKYLQRNNKHFSTDLRHKCWHQLLDLVLQKQEDVSLEMYEDDNRISTEQIKILTSQVMTACMPFLPPGLILQRVLSSPCYSSGRYGDLKSLLNNMMDSCNYERVLIKTCANLFDRDYHSQLSRMLKTTTMATKLKASRCYLCFKDMTYRSSSSSASAALNDDSIICFQCGHGYHCRCLSSIGLRRKSVSNDAEGGSDDWICYICCESASKSPSSPGYSINNIHIPVNGTTDGSNQRDERSTFEDTTDQHDHHQQLNQAQLDALQNLRASQKSRPGLSTLMELKKYATDKQKTKNVNERTIIWN</sequence>
<dbReference type="HOGENOM" id="CLU_000917_1_2_1"/>
<dbReference type="InterPro" id="IPR025941">
    <property type="entry name" value="Vps8_central_dom"/>
</dbReference>
<evidence type="ECO:0000256" key="4">
    <source>
        <dbReference type="PROSITE-ProRule" id="PRU00221"/>
    </source>
</evidence>